<gene>
    <name evidence="1" type="ORF">VNO77_20518</name>
</gene>
<keyword evidence="2" id="KW-1185">Reference proteome</keyword>
<proteinExistence type="predicted"/>
<dbReference type="Proteomes" id="UP001367508">
    <property type="component" value="Unassembled WGS sequence"/>
</dbReference>
<evidence type="ECO:0000313" key="2">
    <source>
        <dbReference type="Proteomes" id="UP001367508"/>
    </source>
</evidence>
<dbReference type="AlphaFoldDB" id="A0AAN9LTP2"/>
<comment type="caution">
    <text evidence="1">The sequence shown here is derived from an EMBL/GenBank/DDBJ whole genome shotgun (WGS) entry which is preliminary data.</text>
</comment>
<sequence>MHGAHQRIDSGESLQCTPLDTGINDASWVAGSECPTHLKCQESILVQVMFSSNRATTKTRGDTQSRHLQYMKPMPYTRAHVVMDIGVAERGTEIVILACPDIEPQSA</sequence>
<protein>
    <submittedName>
        <fullName evidence="1">Uncharacterized protein</fullName>
    </submittedName>
</protein>
<evidence type="ECO:0000313" key="1">
    <source>
        <dbReference type="EMBL" id="KAK7339832.1"/>
    </source>
</evidence>
<dbReference type="EMBL" id="JAYMYQ010000004">
    <property type="protein sequence ID" value="KAK7339832.1"/>
    <property type="molecule type" value="Genomic_DNA"/>
</dbReference>
<name>A0AAN9LTP2_CANGL</name>
<accession>A0AAN9LTP2</accession>
<organism evidence="1 2">
    <name type="scientific">Canavalia gladiata</name>
    <name type="common">Sword bean</name>
    <name type="synonym">Dolichos gladiatus</name>
    <dbReference type="NCBI Taxonomy" id="3824"/>
    <lineage>
        <taxon>Eukaryota</taxon>
        <taxon>Viridiplantae</taxon>
        <taxon>Streptophyta</taxon>
        <taxon>Embryophyta</taxon>
        <taxon>Tracheophyta</taxon>
        <taxon>Spermatophyta</taxon>
        <taxon>Magnoliopsida</taxon>
        <taxon>eudicotyledons</taxon>
        <taxon>Gunneridae</taxon>
        <taxon>Pentapetalae</taxon>
        <taxon>rosids</taxon>
        <taxon>fabids</taxon>
        <taxon>Fabales</taxon>
        <taxon>Fabaceae</taxon>
        <taxon>Papilionoideae</taxon>
        <taxon>50 kb inversion clade</taxon>
        <taxon>NPAAA clade</taxon>
        <taxon>indigoferoid/millettioid clade</taxon>
        <taxon>Phaseoleae</taxon>
        <taxon>Canavalia</taxon>
    </lineage>
</organism>
<reference evidence="1 2" key="1">
    <citation type="submission" date="2024-01" db="EMBL/GenBank/DDBJ databases">
        <title>The genomes of 5 underutilized Papilionoideae crops provide insights into root nodulation and disease resistanc.</title>
        <authorList>
            <person name="Jiang F."/>
        </authorList>
    </citation>
    <scope>NUCLEOTIDE SEQUENCE [LARGE SCALE GENOMIC DNA]</scope>
    <source>
        <strain evidence="1">LVBAO_FW01</strain>
        <tissue evidence="1">Leaves</tissue>
    </source>
</reference>